<protein>
    <submittedName>
        <fullName evidence="3">Uncharacterized protein</fullName>
    </submittedName>
</protein>
<evidence type="ECO:0000256" key="1">
    <source>
        <dbReference type="SAM" id="SignalP"/>
    </source>
</evidence>
<comment type="caution">
    <text evidence="3">The sequence shown here is derived from an EMBL/GenBank/DDBJ whole genome shotgun (WGS) entry which is preliminary data.</text>
</comment>
<dbReference type="EMBL" id="BSOU01000001">
    <property type="protein sequence ID" value="GLR73216.1"/>
    <property type="molecule type" value="Genomic_DNA"/>
</dbReference>
<evidence type="ECO:0000313" key="4">
    <source>
        <dbReference type="Proteomes" id="UP000239273"/>
    </source>
</evidence>
<sequence length="156" mass="18133">MPRIITLSIILCLTFNSYAKETIWTNDNVHFNSLIYAQNSDDAFIQSVVTYDCKKIEISVGFNEAPQSSFTAVVNDKKIKLNKFGVNYYGYAVYKPQNETAEELLLEQFRQEKSIHLTDTLGDSYYFTTQYYSQAMKHRLTTCLKNREKYSLQNNS</sequence>
<reference evidence="2" key="4">
    <citation type="submission" date="2023-01" db="EMBL/GenBank/DDBJ databases">
        <title>Draft genome sequence of Aliivibrio sifiae strain NBRC 105001.</title>
        <authorList>
            <person name="Sun Q."/>
            <person name="Mori K."/>
        </authorList>
    </citation>
    <scope>NUCLEOTIDE SEQUENCE</scope>
    <source>
        <strain evidence="2">NBRC 105001</strain>
    </source>
</reference>
<evidence type="ECO:0000313" key="3">
    <source>
        <dbReference type="EMBL" id="PQJ87604.1"/>
    </source>
</evidence>
<evidence type="ECO:0000313" key="2">
    <source>
        <dbReference type="EMBL" id="GLR73216.1"/>
    </source>
</evidence>
<keyword evidence="1" id="KW-0732">Signal</keyword>
<reference evidence="3 4" key="2">
    <citation type="submission" date="2016-12" db="EMBL/GenBank/DDBJ databases">
        <title>Diversity of luminous bacteria.</title>
        <authorList>
            <person name="Yoshizawa S."/>
            <person name="Kogure K."/>
        </authorList>
    </citation>
    <scope>NUCLEOTIDE SEQUENCE [LARGE SCALE GENOMIC DNA]</scope>
    <source>
        <strain evidence="3 4">NBRC 105001</strain>
    </source>
</reference>
<keyword evidence="5" id="KW-1185">Reference proteome</keyword>
<name>A0A2S7X8B5_9GAMM</name>
<reference evidence="5" key="3">
    <citation type="journal article" date="2019" name="Int. J. Syst. Evol. Microbiol.">
        <title>The Global Catalogue of Microorganisms (GCM) 10K type strain sequencing project: providing services to taxonomists for standard genome sequencing and annotation.</title>
        <authorList>
            <consortium name="The Broad Institute Genomics Platform"/>
            <consortium name="The Broad Institute Genome Sequencing Center for Infectious Disease"/>
            <person name="Wu L."/>
            <person name="Ma J."/>
        </authorList>
    </citation>
    <scope>NUCLEOTIDE SEQUENCE [LARGE SCALE GENOMIC DNA]</scope>
    <source>
        <strain evidence="5">NBRC 105001</strain>
    </source>
</reference>
<dbReference type="RefSeq" id="WP_105064026.1">
    <property type="nucleotide sequence ID" value="NZ_BSOU01000001.1"/>
</dbReference>
<evidence type="ECO:0000313" key="5">
    <source>
        <dbReference type="Proteomes" id="UP001156660"/>
    </source>
</evidence>
<dbReference type="EMBL" id="MSCP01000002">
    <property type="protein sequence ID" value="PQJ87604.1"/>
    <property type="molecule type" value="Genomic_DNA"/>
</dbReference>
<dbReference type="OrthoDB" id="9873941at2"/>
<reference evidence="2" key="1">
    <citation type="journal article" date="2014" name="Int. J. Syst. Evol. Microbiol.">
        <title>Complete genome of a new Firmicutes species belonging to the dominant human colonic microbiota ('Ruminococcus bicirculans') reveals two chromosomes and a selective capacity to utilize plant glucans.</title>
        <authorList>
            <consortium name="NISC Comparative Sequencing Program"/>
            <person name="Wegmann U."/>
            <person name="Louis P."/>
            <person name="Goesmann A."/>
            <person name="Henrissat B."/>
            <person name="Duncan S.H."/>
            <person name="Flint H.J."/>
        </authorList>
    </citation>
    <scope>NUCLEOTIDE SEQUENCE</scope>
    <source>
        <strain evidence="2">NBRC 105001</strain>
    </source>
</reference>
<dbReference type="AlphaFoldDB" id="A0A2S7X8B5"/>
<dbReference type="Proteomes" id="UP000239273">
    <property type="component" value="Unassembled WGS sequence"/>
</dbReference>
<accession>A0A2S7X8B5</accession>
<feature type="chain" id="PRO_5015655137" evidence="1">
    <location>
        <begin position="20"/>
        <end position="156"/>
    </location>
</feature>
<proteinExistence type="predicted"/>
<organism evidence="3 4">
    <name type="scientific">Aliivibrio sifiae</name>
    <dbReference type="NCBI Taxonomy" id="566293"/>
    <lineage>
        <taxon>Bacteria</taxon>
        <taxon>Pseudomonadati</taxon>
        <taxon>Pseudomonadota</taxon>
        <taxon>Gammaproteobacteria</taxon>
        <taxon>Vibrionales</taxon>
        <taxon>Vibrionaceae</taxon>
        <taxon>Aliivibrio</taxon>
    </lineage>
</organism>
<feature type="signal peptide" evidence="1">
    <location>
        <begin position="1"/>
        <end position="19"/>
    </location>
</feature>
<dbReference type="Proteomes" id="UP001156660">
    <property type="component" value="Unassembled WGS sequence"/>
</dbReference>
<gene>
    <name evidence="3" type="ORF">BTO23_16020</name>
    <name evidence="2" type="ORF">GCM10007855_00890</name>
</gene>